<organism evidence="5 6">
    <name type="scientific">Thalassospira povalilytica</name>
    <dbReference type="NCBI Taxonomy" id="732237"/>
    <lineage>
        <taxon>Bacteria</taxon>
        <taxon>Pseudomonadati</taxon>
        <taxon>Pseudomonadota</taxon>
        <taxon>Alphaproteobacteria</taxon>
        <taxon>Rhodospirillales</taxon>
        <taxon>Thalassospiraceae</taxon>
        <taxon>Thalassospira</taxon>
    </lineage>
</organism>
<dbReference type="Proteomes" id="UP000664405">
    <property type="component" value="Unassembled WGS sequence"/>
</dbReference>
<evidence type="ECO:0000313" key="5">
    <source>
        <dbReference type="EMBL" id="MBN8195578.1"/>
    </source>
</evidence>
<evidence type="ECO:0000256" key="1">
    <source>
        <dbReference type="ARBA" id="ARBA00023015"/>
    </source>
</evidence>
<dbReference type="Pfam" id="PF01047">
    <property type="entry name" value="MarR"/>
    <property type="match status" value="1"/>
</dbReference>
<dbReference type="EMBL" id="JAEKJW010000001">
    <property type="protein sequence ID" value="MBN8195578.1"/>
    <property type="molecule type" value="Genomic_DNA"/>
</dbReference>
<sequence length="152" mass="16783">MENIDLETPYLTLGSALMRVARCWQREVNRTLAAHGLSQTMVMPLIVLHRSRGAVRQGVIADEIGVEGPSLVRVIDQLERDGLISRVCDPTDRRAKMVALTDAGKDKASEIEVLLGALRGEITADIPTEKLNITLEVMRALLDQLAQRDKAE</sequence>
<accession>A0A8I1SHW4</accession>
<dbReference type="GO" id="GO:0003700">
    <property type="term" value="F:DNA-binding transcription factor activity"/>
    <property type="evidence" value="ECO:0007669"/>
    <property type="project" value="InterPro"/>
</dbReference>
<keyword evidence="2" id="KW-0238">DNA-binding</keyword>
<dbReference type="PANTHER" id="PTHR33164:SF64">
    <property type="entry name" value="TRANSCRIPTIONAL REGULATOR SLYA"/>
    <property type="match status" value="1"/>
</dbReference>
<dbReference type="InterPro" id="IPR039422">
    <property type="entry name" value="MarR/SlyA-like"/>
</dbReference>
<dbReference type="PRINTS" id="PR00598">
    <property type="entry name" value="HTHMARR"/>
</dbReference>
<dbReference type="PROSITE" id="PS01117">
    <property type="entry name" value="HTH_MARR_1"/>
    <property type="match status" value="1"/>
</dbReference>
<dbReference type="InterPro" id="IPR036388">
    <property type="entry name" value="WH-like_DNA-bd_sf"/>
</dbReference>
<proteinExistence type="predicted"/>
<dbReference type="SUPFAM" id="SSF46785">
    <property type="entry name" value="Winged helix' DNA-binding domain"/>
    <property type="match status" value="1"/>
</dbReference>
<evidence type="ECO:0000256" key="3">
    <source>
        <dbReference type="ARBA" id="ARBA00023163"/>
    </source>
</evidence>
<dbReference type="InterPro" id="IPR023187">
    <property type="entry name" value="Tscrpt_reg_MarR-type_CS"/>
</dbReference>
<dbReference type="InterPro" id="IPR036390">
    <property type="entry name" value="WH_DNA-bd_sf"/>
</dbReference>
<reference evidence="5" key="1">
    <citation type="submission" date="2020-12" db="EMBL/GenBank/DDBJ databases">
        <title>Oil enriched cultivation method for isolating marine PHA-producing bacteria.</title>
        <authorList>
            <person name="Zheng W."/>
            <person name="Yu S."/>
            <person name="Huang Y."/>
        </authorList>
    </citation>
    <scope>NUCLEOTIDE SEQUENCE</scope>
    <source>
        <strain evidence="5">SY-2-3</strain>
    </source>
</reference>
<comment type="caution">
    <text evidence="5">The sequence shown here is derived from an EMBL/GenBank/DDBJ whole genome shotgun (WGS) entry which is preliminary data.</text>
</comment>
<dbReference type="Gene3D" id="1.10.10.10">
    <property type="entry name" value="Winged helix-like DNA-binding domain superfamily/Winged helix DNA-binding domain"/>
    <property type="match status" value="1"/>
</dbReference>
<dbReference type="GO" id="GO:0003677">
    <property type="term" value="F:DNA binding"/>
    <property type="evidence" value="ECO:0007669"/>
    <property type="project" value="UniProtKB-KW"/>
</dbReference>
<name>A0A8I1SHW4_9PROT</name>
<dbReference type="SMART" id="SM00347">
    <property type="entry name" value="HTH_MARR"/>
    <property type="match status" value="1"/>
</dbReference>
<protein>
    <submittedName>
        <fullName evidence="5">MarR family transcriptional regulator</fullName>
    </submittedName>
</protein>
<evidence type="ECO:0000256" key="2">
    <source>
        <dbReference type="ARBA" id="ARBA00023125"/>
    </source>
</evidence>
<dbReference type="PROSITE" id="PS50995">
    <property type="entry name" value="HTH_MARR_2"/>
    <property type="match status" value="1"/>
</dbReference>
<gene>
    <name evidence="5" type="ORF">JF547_03525</name>
</gene>
<keyword evidence="1" id="KW-0805">Transcription regulation</keyword>
<dbReference type="RefSeq" id="WP_114112740.1">
    <property type="nucleotide sequence ID" value="NZ_JAEKJW010000001.1"/>
</dbReference>
<dbReference type="InterPro" id="IPR000835">
    <property type="entry name" value="HTH_MarR-typ"/>
</dbReference>
<dbReference type="AlphaFoldDB" id="A0A8I1SHW4"/>
<dbReference type="PANTHER" id="PTHR33164">
    <property type="entry name" value="TRANSCRIPTIONAL REGULATOR, MARR FAMILY"/>
    <property type="match status" value="1"/>
</dbReference>
<evidence type="ECO:0000313" key="6">
    <source>
        <dbReference type="Proteomes" id="UP000664405"/>
    </source>
</evidence>
<feature type="domain" description="HTH marR-type" evidence="4">
    <location>
        <begin position="10"/>
        <end position="147"/>
    </location>
</feature>
<dbReference type="GO" id="GO:0006950">
    <property type="term" value="P:response to stress"/>
    <property type="evidence" value="ECO:0007669"/>
    <property type="project" value="TreeGrafter"/>
</dbReference>
<keyword evidence="3" id="KW-0804">Transcription</keyword>
<evidence type="ECO:0000259" key="4">
    <source>
        <dbReference type="PROSITE" id="PS50995"/>
    </source>
</evidence>